<feature type="domain" description="DUF4099" evidence="1">
    <location>
        <begin position="7"/>
        <end position="80"/>
    </location>
</feature>
<gene>
    <name evidence="2" type="ORF">SAMN05216463_103253</name>
</gene>
<sequence>MAKIEHFTAEEIPYEILAKFGLTHEMIDDLPQNVMLRLLSSRATPVLPIITENAEGQLIQSFARISLVRLADDTIDVCFAPKWVDEDLEEFSIAQQELLKAGNVTVADMNGKGRCFVQFDEAINQVMAVPESIICQNISILKRNFNLSDADKAILEDGGIIEMEINHQIISAGIDLNDETGIRMANGDVIAWRQDAKADSLPRYNFGLFGCWIADEDNTLSYVAEEDYDEKLLSEQKRAQSMHAAEAQLRQLKI</sequence>
<accession>A0A1M6SLK5</accession>
<dbReference type="EMBL" id="FRBD01000003">
    <property type="protein sequence ID" value="SHK45585.1"/>
    <property type="molecule type" value="Genomic_DNA"/>
</dbReference>
<dbReference type="Proteomes" id="UP000184130">
    <property type="component" value="Unassembled WGS sequence"/>
</dbReference>
<dbReference type="InterPro" id="IPR025343">
    <property type="entry name" value="DUF4099"/>
</dbReference>
<proteinExistence type="predicted"/>
<name>A0A1M6SLK5_XYLRU</name>
<evidence type="ECO:0000313" key="2">
    <source>
        <dbReference type="EMBL" id="SHK45585.1"/>
    </source>
</evidence>
<dbReference type="Pfam" id="PF13351">
    <property type="entry name" value="DUF4099"/>
    <property type="match status" value="1"/>
</dbReference>
<evidence type="ECO:0000313" key="3">
    <source>
        <dbReference type="Proteomes" id="UP000184130"/>
    </source>
</evidence>
<evidence type="ECO:0000259" key="1">
    <source>
        <dbReference type="Pfam" id="PF13351"/>
    </source>
</evidence>
<protein>
    <recommendedName>
        <fullName evidence="1">DUF4099 domain-containing protein</fullName>
    </recommendedName>
</protein>
<dbReference type="AlphaFoldDB" id="A0A1M6SLK5"/>
<dbReference type="RefSeq" id="WP_073205377.1">
    <property type="nucleotide sequence ID" value="NZ_FRBD01000003.1"/>
</dbReference>
<dbReference type="OrthoDB" id="1064638at2"/>
<organism evidence="2 3">
    <name type="scientific">Xylanibacter ruminicola</name>
    <name type="common">Prevotella ruminicola</name>
    <dbReference type="NCBI Taxonomy" id="839"/>
    <lineage>
        <taxon>Bacteria</taxon>
        <taxon>Pseudomonadati</taxon>
        <taxon>Bacteroidota</taxon>
        <taxon>Bacteroidia</taxon>
        <taxon>Bacteroidales</taxon>
        <taxon>Prevotellaceae</taxon>
        <taxon>Xylanibacter</taxon>
    </lineage>
</organism>
<reference evidence="2 3" key="1">
    <citation type="submission" date="2016-11" db="EMBL/GenBank/DDBJ databases">
        <authorList>
            <person name="Jaros S."/>
            <person name="Januszkiewicz K."/>
            <person name="Wedrychowicz H."/>
        </authorList>
    </citation>
    <scope>NUCLEOTIDE SEQUENCE [LARGE SCALE GENOMIC DNA]</scope>
    <source>
        <strain evidence="2 3">KHT3</strain>
    </source>
</reference>